<dbReference type="SMART" id="SM00862">
    <property type="entry name" value="Trans_reg_C"/>
    <property type="match status" value="1"/>
</dbReference>
<dbReference type="InterPro" id="IPR058852">
    <property type="entry name" value="HTH_77"/>
</dbReference>
<dbReference type="InterPro" id="IPR001867">
    <property type="entry name" value="OmpR/PhoB-type_DNA-bd"/>
</dbReference>
<evidence type="ECO:0000313" key="4">
    <source>
        <dbReference type="EMBL" id="KWV54844.1"/>
    </source>
</evidence>
<dbReference type="SUPFAM" id="SSF52540">
    <property type="entry name" value="P-loop containing nucleoside triphosphate hydrolases"/>
    <property type="match status" value="1"/>
</dbReference>
<dbReference type="InterPro" id="IPR016032">
    <property type="entry name" value="Sig_transdc_resp-reg_C-effctor"/>
</dbReference>
<dbReference type="OrthoDB" id="4473689at2"/>
<dbReference type="Pfam" id="PF25872">
    <property type="entry name" value="HTH_77"/>
    <property type="match status" value="1"/>
</dbReference>
<dbReference type="PROSITE" id="PS51755">
    <property type="entry name" value="OMPR_PHOB"/>
    <property type="match status" value="1"/>
</dbReference>
<dbReference type="CDD" id="cd00383">
    <property type="entry name" value="trans_reg_C"/>
    <property type="match status" value="1"/>
</dbReference>
<evidence type="ECO:0000256" key="2">
    <source>
        <dbReference type="PROSITE-ProRule" id="PRU01091"/>
    </source>
</evidence>
<dbReference type="InterPro" id="IPR011990">
    <property type="entry name" value="TPR-like_helical_dom_sf"/>
</dbReference>
<accession>A0A120FN55</accession>
<gene>
    <name evidence="4" type="ORF">AS026_38490</name>
</gene>
<dbReference type="PANTHER" id="PTHR47691">
    <property type="entry name" value="REGULATOR-RELATED"/>
    <property type="match status" value="1"/>
</dbReference>
<name>A0A120FN55_9HYPH</name>
<dbReference type="EMBL" id="LNCD01000058">
    <property type="protein sequence ID" value="KWV54844.1"/>
    <property type="molecule type" value="Genomic_DNA"/>
</dbReference>
<dbReference type="PANTHER" id="PTHR47691:SF3">
    <property type="entry name" value="HTH-TYPE TRANSCRIPTIONAL REGULATOR RV0890C-RELATED"/>
    <property type="match status" value="1"/>
</dbReference>
<keyword evidence="1 2" id="KW-0238">DNA-binding</keyword>
<dbReference type="AlphaFoldDB" id="A0A120FN55"/>
<dbReference type="Gene3D" id="1.10.10.10">
    <property type="entry name" value="Winged helix-like DNA-binding domain superfamily/Winged helix DNA-binding domain"/>
    <property type="match status" value="1"/>
</dbReference>
<feature type="domain" description="OmpR/PhoB-type" evidence="3">
    <location>
        <begin position="7"/>
        <end position="105"/>
    </location>
</feature>
<feature type="DNA-binding region" description="OmpR/PhoB-type" evidence="2">
    <location>
        <begin position="7"/>
        <end position="105"/>
    </location>
</feature>
<dbReference type="Proteomes" id="UP000068164">
    <property type="component" value="Unassembled WGS sequence"/>
</dbReference>
<dbReference type="Gene3D" id="3.40.50.300">
    <property type="entry name" value="P-loop containing nucleotide triphosphate hydrolases"/>
    <property type="match status" value="1"/>
</dbReference>
<evidence type="ECO:0000313" key="5">
    <source>
        <dbReference type="Proteomes" id="UP000068164"/>
    </source>
</evidence>
<dbReference type="PRINTS" id="PR00364">
    <property type="entry name" value="DISEASERSIST"/>
</dbReference>
<keyword evidence="5" id="KW-1185">Reference proteome</keyword>
<reference evidence="4 5" key="1">
    <citation type="submission" date="2015-11" db="EMBL/GenBank/DDBJ databases">
        <title>Draft Genome Sequence of the Strain BR 10423 (Rhizobium sp.) isolated from nodules of Mimosa pudica.</title>
        <authorList>
            <person name="Barauna A.C."/>
            <person name="Zilli J.E."/>
            <person name="Simoes-Araujo J.L."/>
            <person name="Reis V.M."/>
            <person name="James E.K."/>
            <person name="Reis F.B.Jr."/>
            <person name="Rouws L.F."/>
            <person name="Passos S.R."/>
            <person name="Gois S.R."/>
        </authorList>
    </citation>
    <scope>NUCLEOTIDE SEQUENCE [LARGE SCALE GENOMIC DNA]</scope>
    <source>
        <strain evidence="4 5">BR10423</strain>
    </source>
</reference>
<dbReference type="GO" id="GO:0006355">
    <property type="term" value="P:regulation of DNA-templated transcription"/>
    <property type="evidence" value="ECO:0007669"/>
    <property type="project" value="InterPro"/>
</dbReference>
<dbReference type="SUPFAM" id="SSF48452">
    <property type="entry name" value="TPR-like"/>
    <property type="match status" value="1"/>
</dbReference>
<evidence type="ECO:0000259" key="3">
    <source>
        <dbReference type="PROSITE" id="PS51755"/>
    </source>
</evidence>
<dbReference type="RefSeq" id="WP_062369768.1">
    <property type="nucleotide sequence ID" value="NZ_LNCD01000058.1"/>
</dbReference>
<protein>
    <recommendedName>
        <fullName evidence="3">OmpR/PhoB-type domain-containing protein</fullName>
    </recommendedName>
</protein>
<dbReference type="InterPro" id="IPR036388">
    <property type="entry name" value="WH-like_DNA-bd_sf"/>
</dbReference>
<dbReference type="GO" id="GO:0003677">
    <property type="term" value="F:DNA binding"/>
    <property type="evidence" value="ECO:0007669"/>
    <property type="project" value="UniProtKB-UniRule"/>
</dbReference>
<organism evidence="4 5">
    <name type="scientific">Rhizobium altiplani</name>
    <dbReference type="NCBI Taxonomy" id="1864509"/>
    <lineage>
        <taxon>Bacteria</taxon>
        <taxon>Pseudomonadati</taxon>
        <taxon>Pseudomonadota</taxon>
        <taxon>Alphaproteobacteria</taxon>
        <taxon>Hyphomicrobiales</taxon>
        <taxon>Rhizobiaceae</taxon>
        <taxon>Rhizobium/Agrobacterium group</taxon>
        <taxon>Rhizobium</taxon>
    </lineage>
</organism>
<comment type="caution">
    <text evidence="4">The sequence shown here is derived from an EMBL/GenBank/DDBJ whole genome shotgun (WGS) entry which is preliminary data.</text>
</comment>
<dbReference type="InterPro" id="IPR027417">
    <property type="entry name" value="P-loop_NTPase"/>
</dbReference>
<dbReference type="Pfam" id="PF00486">
    <property type="entry name" value="Trans_reg_C"/>
    <property type="match status" value="1"/>
</dbReference>
<dbReference type="GO" id="GO:0000160">
    <property type="term" value="P:phosphorelay signal transduction system"/>
    <property type="evidence" value="ECO:0007669"/>
    <property type="project" value="InterPro"/>
</dbReference>
<proteinExistence type="predicted"/>
<sequence length="950" mass="104525">MASTEPDEVVAFGPFRLHGEHRRLFCGSEEVQLGGRAMEMLLTLARKKGELVHKEELYNAAWPGIFVHEANLKVTIASLRRALREYSPAEDYIRTLIGRGYWLSDQVVAPDMQGIADLPAVANTRFPELGTVIGRDAEIAELRGKIAANRLTTIVGPGGIGKTTVAVATVQLIEDEEGGLVTFIDLARATGEEFVIPSVAAALGISAGSQDRLEAISSILARRRALVLLDTCEHVLNAVAHLCDVVLANTRDVRIVATSRQALRAKREVVFQLAPLEVPPSGRTYTAEQVVRYSAPQLLVERASEKGKYKVGDKDASAVAEICRRLDGSPLAIELISPRLTSRSAPDVLRELGDRFTTLVGAAQDGPLRQQTLLATLEWSYALLTKSEAAVLRSVSIFMGTFDMDAVVNVVVHHDLDPTAVFDAIAGLRAKSMLSVEQIAGGMRYRLLDSTRAFAGNLLETSGELPAVSGAHARLMLGIFARANADRARLPARPWHAAYAGNADDLRRAIGWALFRRGDPLLGIQLVASGVPLWHELSLSEEARRNCEQALAEFDRIGCTDPALKLKLIVGLAAVSSYISADAEKATETFEAAIQLSRQIGDTNAECQALGAFARYRLLPGNQTEVWKILKGLKRVAMRSNNRPAKWEHEFLLTEVDIIHCQYPPAIARMEMLRQELRGVSDGSVSRFDLDPKIRSETAISAMTWLGSRRPGTGLSGAKVTAREALEAHHGWTLIYSYVHGILFVLSECEEWALAKHYADLLKDTIYRHGMPAWIPVANCHIEALDALSGFRTDPDGLMSAFDELRTGLRQMGRHVYYALLIRALYAHGHVDQGVQILDYLFDIGPQRSMVPELLRLRAVKERSVGRNEDALSTLQRSLTVAEENGAWAWRIRCATDLATLLRDRMQVDEAKRVLEPVYGQFLDGFDIPDLQRAGNLLTELRNFGRAQGS</sequence>
<evidence type="ECO:0000256" key="1">
    <source>
        <dbReference type="ARBA" id="ARBA00023125"/>
    </source>
</evidence>
<dbReference type="CDD" id="cd00267">
    <property type="entry name" value="ABC_ATPase"/>
    <property type="match status" value="1"/>
</dbReference>
<dbReference type="SUPFAM" id="SSF46894">
    <property type="entry name" value="C-terminal effector domain of the bipartite response regulators"/>
    <property type="match status" value="1"/>
</dbReference>